<evidence type="ECO:0000256" key="2">
    <source>
        <dbReference type="ARBA" id="ARBA00022448"/>
    </source>
</evidence>
<dbReference type="Gene3D" id="2.170.130.10">
    <property type="entry name" value="TonB-dependent receptor, plug domain"/>
    <property type="match status" value="1"/>
</dbReference>
<reference evidence="10" key="1">
    <citation type="submission" date="2021-06" db="EMBL/GenBank/DDBJ databases">
        <title>50 bacteria genomes isolated from Dapeng, Shenzhen, China.</title>
        <authorList>
            <person name="Zheng W."/>
            <person name="Yu S."/>
            <person name="Huang Y."/>
        </authorList>
    </citation>
    <scope>NUCLEOTIDE SEQUENCE</scope>
    <source>
        <strain evidence="10">DP4N28-2</strain>
    </source>
</reference>
<dbReference type="EMBL" id="JAHVKP010000001">
    <property type="protein sequence ID" value="MBY6218593.1"/>
    <property type="molecule type" value="Genomic_DNA"/>
</dbReference>
<organism evidence="10 11">
    <name type="scientific">Qipengyuania aquimaris</name>
    <dbReference type="NCBI Taxonomy" id="255984"/>
    <lineage>
        <taxon>Bacteria</taxon>
        <taxon>Pseudomonadati</taxon>
        <taxon>Pseudomonadota</taxon>
        <taxon>Alphaproteobacteria</taxon>
        <taxon>Sphingomonadales</taxon>
        <taxon>Erythrobacteraceae</taxon>
        <taxon>Qipengyuania</taxon>
    </lineage>
</organism>
<feature type="signal peptide" evidence="8">
    <location>
        <begin position="1"/>
        <end position="24"/>
    </location>
</feature>
<dbReference type="SUPFAM" id="SSF56935">
    <property type="entry name" value="Porins"/>
    <property type="match status" value="1"/>
</dbReference>
<dbReference type="InterPro" id="IPR039426">
    <property type="entry name" value="TonB-dep_rcpt-like"/>
</dbReference>
<evidence type="ECO:0000256" key="1">
    <source>
        <dbReference type="ARBA" id="ARBA00004571"/>
    </source>
</evidence>
<dbReference type="PANTHER" id="PTHR30069">
    <property type="entry name" value="TONB-DEPENDENT OUTER MEMBRANE RECEPTOR"/>
    <property type="match status" value="1"/>
</dbReference>
<gene>
    <name evidence="10" type="ORF">KUV31_09590</name>
</gene>
<keyword evidence="6" id="KW-0472">Membrane</keyword>
<evidence type="ECO:0000256" key="7">
    <source>
        <dbReference type="ARBA" id="ARBA00023237"/>
    </source>
</evidence>
<evidence type="ECO:0000256" key="5">
    <source>
        <dbReference type="ARBA" id="ARBA00022729"/>
    </source>
</evidence>
<dbReference type="Pfam" id="PF07715">
    <property type="entry name" value="Plug"/>
    <property type="match status" value="1"/>
</dbReference>
<keyword evidence="2" id="KW-0813">Transport</keyword>
<evidence type="ECO:0000256" key="4">
    <source>
        <dbReference type="ARBA" id="ARBA00022692"/>
    </source>
</evidence>
<keyword evidence="7" id="KW-0998">Cell outer membrane</keyword>
<dbReference type="PANTHER" id="PTHR30069:SF53">
    <property type="entry name" value="COLICIN I RECEPTOR-RELATED"/>
    <property type="match status" value="1"/>
</dbReference>
<dbReference type="InterPro" id="IPR037066">
    <property type="entry name" value="Plug_dom_sf"/>
</dbReference>
<dbReference type="InterPro" id="IPR036942">
    <property type="entry name" value="Beta-barrel_TonB_sf"/>
</dbReference>
<name>A0A9Q3S1V1_9SPHN</name>
<feature type="domain" description="TonB-dependent receptor plug" evidence="9">
    <location>
        <begin position="46"/>
        <end position="125"/>
    </location>
</feature>
<evidence type="ECO:0000256" key="3">
    <source>
        <dbReference type="ARBA" id="ARBA00022452"/>
    </source>
</evidence>
<evidence type="ECO:0000313" key="10">
    <source>
        <dbReference type="EMBL" id="MBY6218593.1"/>
    </source>
</evidence>
<keyword evidence="4" id="KW-0812">Transmembrane</keyword>
<evidence type="ECO:0000313" key="11">
    <source>
        <dbReference type="Proteomes" id="UP000824927"/>
    </source>
</evidence>
<proteinExistence type="predicted"/>
<sequence length="697" mass="75896">MNTIFELRWIAAAVTLTAPTLASAQDEQPALAAEESSEQATKGARVFEPAYFAQFAPRNALDMVEQLPGFQISGGGGGGGRGLGQASDNVIVNGARLTSKSDSVSDQLRRIPADKVRRIELVEGATLDVPGLVGLVANVIVEAGGLSGQFIWEGALRTTEVDPEWYGGEVSISGTTGNLGFTFAIENNNNRFGSTGPTVFRDADGNVIERQETIFTGAFDEPRVSGALRYDFGGGTTANVNAFLARTYFDRLEDELRFFPDDSVITRFNARDGGAPEYEISADLTFPLGPGRLKLIGLEAWDGDVSSATVIDTPDDGSLAVGSRFASEGGSGERIGRFEYNWPMLGGEWQLAGEAAFNRLERVSGLFTLDDQGDFVEIPFPGGSGGVKEDRYEGVLTFTRPLTDRLVLQASVGGEYSNIRQTGFGANSRSFQRPKGTASLAWQPEEGLDISLAAERRVGQLDFGDFLASVALDQDNENAGNSELVPSQTWEITLEVAKVLGSWGSTTLMVEQRWIEDYVDLIPLAGGGEANGNIDKARRTEIEWSTTLRLDNLGWKGAQLDVRLEYEEGEVADPVTGLLRDFSGRADREAEIDLRHDIPGSDFAWGGGFQYNRIRPRFRLSEVSREWEGPVLVSAFIEHKDIFGLTVNLSASNIFGGRERFFRTVYDGPRDQGIVLFTEDRNLRIGPIFRFNVAGSF</sequence>
<evidence type="ECO:0000259" key="9">
    <source>
        <dbReference type="Pfam" id="PF07715"/>
    </source>
</evidence>
<dbReference type="InterPro" id="IPR012910">
    <property type="entry name" value="Plug_dom"/>
</dbReference>
<keyword evidence="3" id="KW-1134">Transmembrane beta strand</keyword>
<evidence type="ECO:0000256" key="8">
    <source>
        <dbReference type="SAM" id="SignalP"/>
    </source>
</evidence>
<dbReference type="GO" id="GO:0009279">
    <property type="term" value="C:cell outer membrane"/>
    <property type="evidence" value="ECO:0007669"/>
    <property type="project" value="UniProtKB-SubCell"/>
</dbReference>
<keyword evidence="10" id="KW-0675">Receptor</keyword>
<dbReference type="Gene3D" id="2.40.170.20">
    <property type="entry name" value="TonB-dependent receptor, beta-barrel domain"/>
    <property type="match status" value="1"/>
</dbReference>
<feature type="chain" id="PRO_5040321019" evidence="8">
    <location>
        <begin position="25"/>
        <end position="697"/>
    </location>
</feature>
<accession>A0A9Q3S1V1</accession>
<dbReference type="Proteomes" id="UP000824927">
    <property type="component" value="Unassembled WGS sequence"/>
</dbReference>
<dbReference type="AlphaFoldDB" id="A0A9Q3S1V1"/>
<dbReference type="GO" id="GO:0015889">
    <property type="term" value="P:cobalamin transport"/>
    <property type="evidence" value="ECO:0007669"/>
    <property type="project" value="TreeGrafter"/>
</dbReference>
<comment type="subcellular location">
    <subcellularLocation>
        <location evidence="1">Cell outer membrane</location>
        <topology evidence="1">Multi-pass membrane protein</topology>
    </subcellularLocation>
</comment>
<comment type="caution">
    <text evidence="10">The sequence shown here is derived from an EMBL/GenBank/DDBJ whole genome shotgun (WGS) entry which is preliminary data.</text>
</comment>
<evidence type="ECO:0000256" key="6">
    <source>
        <dbReference type="ARBA" id="ARBA00023136"/>
    </source>
</evidence>
<keyword evidence="5 8" id="KW-0732">Signal</keyword>
<protein>
    <submittedName>
        <fullName evidence="10">TonB-dependent receptor plug domain-containing protein</fullName>
    </submittedName>
</protein>